<evidence type="ECO:0000313" key="1">
    <source>
        <dbReference type="EMBL" id="QPQ55567.1"/>
    </source>
</evidence>
<proteinExistence type="predicted"/>
<name>A0A7T2LMW8_9SPHN</name>
<dbReference type="KEGG" id="sflv:IC614_02905"/>
<dbReference type="AlphaFoldDB" id="A0A7T2LMW8"/>
<reference evidence="1 2" key="1">
    <citation type="submission" date="2020-11" db="EMBL/GenBank/DDBJ databases">
        <title>Genome seq and assembly of Sphingosinicella sp.</title>
        <authorList>
            <person name="Chhetri G."/>
        </authorList>
    </citation>
    <scope>NUCLEOTIDE SEQUENCE [LARGE SCALE GENOMIC DNA]</scope>
    <source>
        <strain evidence="1 2">UDD2</strain>
    </source>
</reference>
<keyword evidence="2" id="KW-1185">Reference proteome</keyword>
<accession>A0A7T2LMW8</accession>
<dbReference type="RefSeq" id="WP_200972239.1">
    <property type="nucleotide sequence ID" value="NZ_CP065592.1"/>
</dbReference>
<dbReference type="EMBL" id="CP065592">
    <property type="protein sequence ID" value="QPQ55567.1"/>
    <property type="molecule type" value="Genomic_DNA"/>
</dbReference>
<organism evidence="1 2">
    <name type="scientific">Allosphingosinicella flava</name>
    <dbReference type="NCBI Taxonomy" id="2771430"/>
    <lineage>
        <taxon>Bacteria</taxon>
        <taxon>Pseudomonadati</taxon>
        <taxon>Pseudomonadota</taxon>
        <taxon>Alphaproteobacteria</taxon>
        <taxon>Sphingomonadales</taxon>
        <taxon>Sphingomonadaceae</taxon>
        <taxon>Allosphingosinicella</taxon>
    </lineage>
</organism>
<gene>
    <name evidence="1" type="ORF">IC614_02905</name>
</gene>
<evidence type="ECO:0000313" key="2">
    <source>
        <dbReference type="Proteomes" id="UP000594873"/>
    </source>
</evidence>
<protein>
    <submittedName>
        <fullName evidence="1">Uncharacterized protein</fullName>
    </submittedName>
</protein>
<dbReference type="Proteomes" id="UP000594873">
    <property type="component" value="Chromosome"/>
</dbReference>
<sequence>MAAQFTPGPWPVKRSGDGKRYIVGDGLVEGPHGYEVAEVYSDDCDPDEAKANAHLIASAPELVDACEDSLKTLTAETIGTIHMDDPDWYLAVDRAVSKLRAALSKARGETPSTLNLEGERG</sequence>